<sequence>MADVTREQVLERLKTVTGPDFESDIVTLGLVSDIFIADGKAFFSITVPAERAQELEPLRAAAERVVKEIPGIQGALVTLTAEKKGGRTSDDAPPPRPSPRPASQPIPQRPAPAGAVPPPRVPRPQTPSKPGVPGVGAIIAVASGKGGVGKSTTAVNLALGLKANGLKVGILDADIYGPSMPRLLGIHGRPETVSGRILRPMENYGLKVMSIGFLVEEETPMIWRGPMVMSALTQMLREVEWGELDVLVVDMPPGTGDAQLTMAQQVPLAGAVIVSTPQDLALIDARKGLNMFRKVDVPVLGIVENMSYFIAPDTGTRYDIFGHGGARKEAERLGVPFLGEVPLHMQIREMSDAGTPVTVSEPDGVHAKVYRDIAAKTWEGVETARATQTRSAPAIVFE</sequence>
<dbReference type="InterPro" id="IPR034904">
    <property type="entry name" value="FSCA_dom_sf"/>
</dbReference>
<evidence type="ECO:0000256" key="3">
    <source>
        <dbReference type="ARBA" id="ARBA00022723"/>
    </source>
</evidence>
<evidence type="ECO:0000256" key="7">
    <source>
        <dbReference type="ARBA" id="ARBA00023014"/>
    </source>
</evidence>
<dbReference type="InterPro" id="IPR027417">
    <property type="entry name" value="P-loop_NTPase"/>
</dbReference>
<keyword evidence="8" id="KW-0378">Hydrolase</keyword>
<dbReference type="InterPro" id="IPR033756">
    <property type="entry name" value="YlxH/NBP35"/>
</dbReference>
<dbReference type="PANTHER" id="PTHR42961">
    <property type="entry name" value="IRON-SULFUR PROTEIN NUBPL"/>
    <property type="match status" value="1"/>
</dbReference>
<keyword evidence="4 8" id="KW-0547">Nucleotide-binding</keyword>
<dbReference type="RefSeq" id="WP_407863576.1">
    <property type="nucleotide sequence ID" value="NZ_BAAFZP010000001.1"/>
</dbReference>
<dbReference type="EMBL" id="BAAFZP010000001">
    <property type="protein sequence ID" value="GAB1580598.1"/>
    <property type="molecule type" value="Genomic_DNA"/>
</dbReference>
<comment type="similarity">
    <text evidence="1">In the N-terminal section; belongs to the MIP18 family.</text>
</comment>
<feature type="region of interest" description="Disordered" evidence="9">
    <location>
        <begin position="77"/>
        <end position="133"/>
    </location>
</feature>
<proteinExistence type="inferred from homology"/>
<accession>A0ABQ0GV94</accession>
<keyword evidence="6 8" id="KW-0408">Iron</keyword>
<keyword evidence="3 8" id="KW-0479">Metal-binding</keyword>
<dbReference type="Gene3D" id="3.40.50.300">
    <property type="entry name" value="P-loop containing nucleotide triphosphate hydrolases"/>
    <property type="match status" value="1"/>
</dbReference>
<keyword evidence="12" id="KW-1185">Reference proteome</keyword>
<comment type="similarity">
    <text evidence="2">In the C-terminal section; belongs to the Mrp/NBP35 ATP-binding proteins family.</text>
</comment>
<evidence type="ECO:0000256" key="6">
    <source>
        <dbReference type="ARBA" id="ARBA00023004"/>
    </source>
</evidence>
<organism evidence="11 12">
    <name type="scientific">Phyllobacterium phragmitis</name>
    <dbReference type="NCBI Taxonomy" id="2670329"/>
    <lineage>
        <taxon>Bacteria</taxon>
        <taxon>Pseudomonadati</taxon>
        <taxon>Pseudomonadota</taxon>
        <taxon>Alphaproteobacteria</taxon>
        <taxon>Hyphomicrobiales</taxon>
        <taxon>Phyllobacteriaceae</taxon>
        <taxon>Phyllobacterium</taxon>
    </lineage>
</organism>
<comment type="caution">
    <text evidence="11">The sequence shown here is derived from an EMBL/GenBank/DDBJ whole genome shotgun (WGS) entry which is preliminary data.</text>
</comment>
<protein>
    <recommendedName>
        <fullName evidence="8">Iron-sulfur cluster carrier protein</fullName>
    </recommendedName>
</protein>
<evidence type="ECO:0000313" key="11">
    <source>
        <dbReference type="EMBL" id="GAB1580598.1"/>
    </source>
</evidence>
<dbReference type="SUPFAM" id="SSF52540">
    <property type="entry name" value="P-loop containing nucleoside triphosphate hydrolases"/>
    <property type="match status" value="1"/>
</dbReference>
<keyword evidence="7 8" id="KW-0411">Iron-sulfur</keyword>
<evidence type="ECO:0000259" key="10">
    <source>
        <dbReference type="Pfam" id="PF01883"/>
    </source>
</evidence>
<evidence type="ECO:0000256" key="1">
    <source>
        <dbReference type="ARBA" id="ARBA00007352"/>
    </source>
</evidence>
<dbReference type="InterPro" id="IPR044304">
    <property type="entry name" value="NUBPL-like"/>
</dbReference>
<dbReference type="Proteomes" id="UP001628091">
    <property type="component" value="Unassembled WGS sequence"/>
</dbReference>
<dbReference type="InterPro" id="IPR000808">
    <property type="entry name" value="Mrp-like_CS"/>
</dbReference>
<dbReference type="Pfam" id="PF01883">
    <property type="entry name" value="FeS_assembly_P"/>
    <property type="match status" value="1"/>
</dbReference>
<dbReference type="HAMAP" id="MF_02040">
    <property type="entry name" value="Mrp_NBP35"/>
    <property type="match status" value="1"/>
</dbReference>
<evidence type="ECO:0000256" key="2">
    <source>
        <dbReference type="ARBA" id="ARBA00008205"/>
    </source>
</evidence>
<reference evidence="11 12" key="1">
    <citation type="submission" date="2024-10" db="EMBL/GenBank/DDBJ databases">
        <title>Isolation, draft genome sequencing and identification of Phyllobacterium sp. NSA23, isolated from leaf soil.</title>
        <authorList>
            <person name="Akita H."/>
        </authorList>
    </citation>
    <scope>NUCLEOTIDE SEQUENCE [LARGE SCALE GENOMIC DNA]</scope>
    <source>
        <strain evidence="11 12">NSA23</strain>
    </source>
</reference>
<evidence type="ECO:0000256" key="4">
    <source>
        <dbReference type="ARBA" id="ARBA00022741"/>
    </source>
</evidence>
<dbReference type="InterPro" id="IPR002744">
    <property type="entry name" value="MIP18-like"/>
</dbReference>
<dbReference type="PANTHER" id="PTHR42961:SF2">
    <property type="entry name" value="IRON-SULFUR PROTEIN NUBPL"/>
    <property type="match status" value="1"/>
</dbReference>
<comment type="subunit">
    <text evidence="8">Homodimer.</text>
</comment>
<comment type="function">
    <text evidence="8">Binds and transfers iron-sulfur (Fe-S) clusters to target apoproteins. Can hydrolyze ATP.</text>
</comment>
<feature type="binding site" evidence="8">
    <location>
        <begin position="144"/>
        <end position="151"/>
    </location>
    <ligand>
        <name>ATP</name>
        <dbReference type="ChEBI" id="CHEBI:30616"/>
    </ligand>
</feature>
<dbReference type="GO" id="GO:0005524">
    <property type="term" value="F:ATP binding"/>
    <property type="evidence" value="ECO:0007669"/>
    <property type="project" value="UniProtKB-KW"/>
</dbReference>
<feature type="compositionally biased region" description="Basic and acidic residues" evidence="9">
    <location>
        <begin position="81"/>
        <end position="90"/>
    </location>
</feature>
<name>A0ABQ0GV94_9HYPH</name>
<evidence type="ECO:0000256" key="9">
    <source>
        <dbReference type="SAM" id="MobiDB-lite"/>
    </source>
</evidence>
<dbReference type="SUPFAM" id="SSF117916">
    <property type="entry name" value="Fe-S cluster assembly (FSCA) domain-like"/>
    <property type="match status" value="1"/>
</dbReference>
<evidence type="ECO:0000256" key="5">
    <source>
        <dbReference type="ARBA" id="ARBA00022840"/>
    </source>
</evidence>
<evidence type="ECO:0000313" key="12">
    <source>
        <dbReference type="Proteomes" id="UP001628091"/>
    </source>
</evidence>
<dbReference type="Pfam" id="PF10609">
    <property type="entry name" value="ParA"/>
    <property type="match status" value="1"/>
</dbReference>
<comment type="similarity">
    <text evidence="8">Belongs to the Mrp/NBP35 ATP-binding proteins family.</text>
</comment>
<dbReference type="PROSITE" id="PS01215">
    <property type="entry name" value="MRP"/>
    <property type="match status" value="1"/>
</dbReference>
<dbReference type="InterPro" id="IPR019591">
    <property type="entry name" value="Mrp/NBP35_ATP-bd"/>
</dbReference>
<dbReference type="CDD" id="cd02037">
    <property type="entry name" value="Mrp_NBP35"/>
    <property type="match status" value="1"/>
</dbReference>
<evidence type="ECO:0000256" key="8">
    <source>
        <dbReference type="HAMAP-Rule" id="MF_02040"/>
    </source>
</evidence>
<feature type="domain" description="MIP18 family-like" evidence="10">
    <location>
        <begin position="6"/>
        <end position="75"/>
    </location>
</feature>
<dbReference type="Gene3D" id="3.30.300.130">
    <property type="entry name" value="Fe-S cluster assembly (FSCA)"/>
    <property type="match status" value="1"/>
</dbReference>
<keyword evidence="5 8" id="KW-0067">ATP-binding</keyword>
<gene>
    <name evidence="11" type="ORF">PPNSA23_05410</name>
</gene>
<feature type="compositionally biased region" description="Pro residues" evidence="9">
    <location>
        <begin position="92"/>
        <end position="127"/>
    </location>
</feature>